<evidence type="ECO:0000256" key="8">
    <source>
        <dbReference type="RuleBase" id="RU361140"/>
    </source>
</evidence>
<evidence type="ECO:0000259" key="10">
    <source>
        <dbReference type="Pfam" id="PF00905"/>
    </source>
</evidence>
<dbReference type="GO" id="GO:0071555">
    <property type="term" value="P:cell wall organization"/>
    <property type="evidence" value="ECO:0007669"/>
    <property type="project" value="TreeGrafter"/>
</dbReference>
<reference evidence="11 12" key="1">
    <citation type="submission" date="2020-05" db="EMBL/GenBank/DDBJ databases">
        <title>Complete genome sequencing of Campylobacter and Arcobacter type strains.</title>
        <authorList>
            <person name="Miller W.G."/>
            <person name="Yee E."/>
        </authorList>
    </citation>
    <scope>NUCLEOTIDE SEQUENCE [LARGE SCALE GENOMIC DNA]</scope>
    <source>
        <strain evidence="11 12">LMG 26156</strain>
    </source>
</reference>
<dbReference type="GO" id="GO:0005886">
    <property type="term" value="C:plasma membrane"/>
    <property type="evidence" value="ECO:0007669"/>
    <property type="project" value="TreeGrafter"/>
</dbReference>
<keyword evidence="6 8" id="KW-0046">Antibiotic resistance</keyword>
<proteinExistence type="inferred from homology"/>
<dbReference type="KEGG" id="avp:AVENP_1177"/>
<dbReference type="PANTHER" id="PTHR30627:SF6">
    <property type="entry name" value="BETA-LACTAMASE YBXI-RELATED"/>
    <property type="match status" value="1"/>
</dbReference>
<dbReference type="PANTHER" id="PTHR30627">
    <property type="entry name" value="PEPTIDOGLYCAN D,D-TRANSPEPTIDASE"/>
    <property type="match status" value="1"/>
</dbReference>
<comment type="similarity">
    <text evidence="2 8">Belongs to the class-D beta-lactamase family.</text>
</comment>
<name>A0AAE7BAM3_9BACT</name>
<dbReference type="InterPro" id="IPR002137">
    <property type="entry name" value="Beta-lactam_class-D_AS"/>
</dbReference>
<dbReference type="EC" id="3.5.2.6" evidence="3 8"/>
<organism evidence="11 12">
    <name type="scientific">Arcobacter venerupis</name>
    <dbReference type="NCBI Taxonomy" id="1054033"/>
    <lineage>
        <taxon>Bacteria</taxon>
        <taxon>Pseudomonadati</taxon>
        <taxon>Campylobacterota</taxon>
        <taxon>Epsilonproteobacteria</taxon>
        <taxon>Campylobacterales</taxon>
        <taxon>Arcobacteraceae</taxon>
        <taxon>Arcobacter</taxon>
    </lineage>
</organism>
<evidence type="ECO:0000256" key="6">
    <source>
        <dbReference type="ARBA" id="ARBA00023251"/>
    </source>
</evidence>
<dbReference type="InterPro" id="IPR001460">
    <property type="entry name" value="PCN-bd_Tpept"/>
</dbReference>
<dbReference type="GO" id="GO:0008800">
    <property type="term" value="F:beta-lactamase activity"/>
    <property type="evidence" value="ECO:0007669"/>
    <property type="project" value="UniProtKB-UniRule"/>
</dbReference>
<comment type="catalytic activity">
    <reaction evidence="1 8">
        <text>a beta-lactam + H2O = a substituted beta-amino acid</text>
        <dbReference type="Rhea" id="RHEA:20401"/>
        <dbReference type="ChEBI" id="CHEBI:15377"/>
        <dbReference type="ChEBI" id="CHEBI:35627"/>
        <dbReference type="ChEBI" id="CHEBI:140347"/>
        <dbReference type="EC" id="3.5.2.6"/>
    </reaction>
</comment>
<keyword evidence="4 9" id="KW-0732">Signal</keyword>
<keyword evidence="12" id="KW-1185">Reference proteome</keyword>
<dbReference type="InterPro" id="IPR050515">
    <property type="entry name" value="Beta-lactam/transpept"/>
</dbReference>
<dbReference type="AlphaFoldDB" id="A0AAE7BAM3"/>
<dbReference type="Proteomes" id="UP000503482">
    <property type="component" value="Chromosome"/>
</dbReference>
<dbReference type="RefSeq" id="WP_128360362.1">
    <property type="nucleotide sequence ID" value="NZ_CP053840.1"/>
</dbReference>
<evidence type="ECO:0000256" key="9">
    <source>
        <dbReference type="SAM" id="SignalP"/>
    </source>
</evidence>
<dbReference type="InterPro" id="IPR012338">
    <property type="entry name" value="Beta-lactam/transpept-like"/>
</dbReference>
<gene>
    <name evidence="11" type="ORF">AVENP_1177</name>
</gene>
<evidence type="ECO:0000256" key="5">
    <source>
        <dbReference type="ARBA" id="ARBA00022801"/>
    </source>
</evidence>
<feature type="chain" id="PRO_5042050042" description="Beta-lactamase" evidence="9">
    <location>
        <begin position="22"/>
        <end position="256"/>
    </location>
</feature>
<sequence>MNKKIKLLITILFLTNSFLFAQDLELENIFKNKQVDGTIVIESLNTKKIYIYNDKRAEMLFSPASTFKIPNTLIALNEGVVTKDSVIVWDKKIREYESWNKDQTLLTAFKSSCVWCYQEFASKIGIEKYKKYLEELDYGNKNIGDEITRFWLDESLKITAFEQIKFLKRLYKNDLPFKLEDMNTLKEIMIDEKNEDYIIRAKTGWEGKYGWYIGYVETKNDVWFFALNIDTKTKDDLAKRKEITLKALEIKKIINK</sequence>
<feature type="modified residue" description="N6-carboxylysine" evidence="7">
    <location>
        <position position="68"/>
    </location>
</feature>
<dbReference type="GO" id="GO:0046677">
    <property type="term" value="P:response to antibiotic"/>
    <property type="evidence" value="ECO:0007669"/>
    <property type="project" value="UniProtKB-UniRule"/>
</dbReference>
<feature type="active site" description="Acyl-ester intermediate" evidence="7">
    <location>
        <position position="65"/>
    </location>
</feature>
<evidence type="ECO:0000256" key="7">
    <source>
        <dbReference type="PIRSR" id="PIRSR602137-50"/>
    </source>
</evidence>
<evidence type="ECO:0000313" key="12">
    <source>
        <dbReference type="Proteomes" id="UP000503482"/>
    </source>
</evidence>
<dbReference type="Pfam" id="PF00905">
    <property type="entry name" value="Transpeptidase"/>
    <property type="match status" value="1"/>
</dbReference>
<evidence type="ECO:0000256" key="4">
    <source>
        <dbReference type="ARBA" id="ARBA00022729"/>
    </source>
</evidence>
<feature type="domain" description="Penicillin-binding protein transpeptidase" evidence="10">
    <location>
        <begin position="38"/>
        <end position="248"/>
    </location>
</feature>
<evidence type="ECO:0000256" key="1">
    <source>
        <dbReference type="ARBA" id="ARBA00001526"/>
    </source>
</evidence>
<protein>
    <recommendedName>
        <fullName evidence="3 8">Beta-lactamase</fullName>
        <ecNumber evidence="3 8">3.5.2.6</ecNumber>
    </recommendedName>
</protein>
<feature type="signal peptide" evidence="9">
    <location>
        <begin position="1"/>
        <end position="21"/>
    </location>
</feature>
<dbReference type="PROSITE" id="PS00337">
    <property type="entry name" value="BETA_LACTAMASE_D"/>
    <property type="match status" value="1"/>
</dbReference>
<dbReference type="NCBIfam" id="NF012161">
    <property type="entry name" value="bla_class_D_main"/>
    <property type="match status" value="1"/>
</dbReference>
<keyword evidence="5 8" id="KW-0378">Hydrolase</keyword>
<dbReference type="EMBL" id="CP053840">
    <property type="protein sequence ID" value="QKF66732.1"/>
    <property type="molecule type" value="Genomic_DNA"/>
</dbReference>
<accession>A0AAE7BAM3</accession>
<dbReference type="Gene3D" id="3.40.710.10">
    <property type="entry name" value="DD-peptidase/beta-lactamase superfamily"/>
    <property type="match status" value="1"/>
</dbReference>
<dbReference type="SUPFAM" id="SSF56601">
    <property type="entry name" value="beta-lactamase/transpeptidase-like"/>
    <property type="match status" value="1"/>
</dbReference>
<evidence type="ECO:0000313" key="11">
    <source>
        <dbReference type="EMBL" id="QKF66732.1"/>
    </source>
</evidence>
<evidence type="ECO:0000256" key="3">
    <source>
        <dbReference type="ARBA" id="ARBA00012865"/>
    </source>
</evidence>
<evidence type="ECO:0000256" key="2">
    <source>
        <dbReference type="ARBA" id="ARBA00007898"/>
    </source>
</evidence>
<dbReference type="GO" id="GO:0017001">
    <property type="term" value="P:antibiotic catabolic process"/>
    <property type="evidence" value="ECO:0007669"/>
    <property type="project" value="InterPro"/>
</dbReference>
<dbReference type="GO" id="GO:0008658">
    <property type="term" value="F:penicillin binding"/>
    <property type="evidence" value="ECO:0007669"/>
    <property type="project" value="InterPro"/>
</dbReference>